<accession>A0A068RD54</accession>
<dbReference type="InterPro" id="IPR047666">
    <property type="entry name" value="ANR_neg_reg"/>
</dbReference>
<name>A0A068RD54_9GAMM</name>
<evidence type="ECO:0000313" key="1">
    <source>
        <dbReference type="EMBL" id="CDG48791.1"/>
    </source>
</evidence>
<proteinExistence type="predicted"/>
<sequence length="133" mass="14890">MNMIAENSDRNHYGLYAVGAGRAEREQNWNKAAELWRKALASARSRRSRHGQKYAWPFASTLQHIDGVTGMKAKEFNQHYAVGSHFIFQPCKVLRGGKAVKTVDVARDLKTATVVEIHVAPYFANVDSLTPTC</sequence>
<gene>
    <name evidence="1" type="ORF">SCTVLC_2124</name>
</gene>
<dbReference type="EMBL" id="FR904238">
    <property type="protein sequence ID" value="CDG48791.1"/>
    <property type="molecule type" value="Genomic_DNA"/>
</dbReference>
<dbReference type="AlphaFoldDB" id="A0A068RD54"/>
<reference evidence="1" key="2">
    <citation type="journal article" date="2014" name="Genome Biol. Evol.">
        <title>Settling down: the genome of Serratia symbiotica from the aphid Cinara tujafilina zooms in on the process of accommodation to a cooperative intracellular life.</title>
        <authorList>
            <person name="Manzano-Marin A."/>
            <person name="Latorre A."/>
        </authorList>
    </citation>
    <scope>NUCLEOTIDE SEQUENCE</scope>
    <source>
        <strain evidence="1">SCt-VLC</strain>
    </source>
</reference>
<dbReference type="RefSeq" id="WP_433915351.1">
    <property type="nucleotide sequence ID" value="NZ_FR904238.1"/>
</dbReference>
<dbReference type="NCBIfam" id="NF033650">
    <property type="entry name" value="ANR_neg_reg"/>
    <property type="match status" value="1"/>
</dbReference>
<reference evidence="1" key="1">
    <citation type="submission" date="2013-06" db="EMBL/GenBank/DDBJ databases">
        <authorList>
            <person name="Mazano-Marin A."/>
        </authorList>
    </citation>
    <scope>NUCLEOTIDE SEQUENCE</scope>
    <source>
        <strain evidence="1">SCt-VLC</strain>
    </source>
</reference>
<organism evidence="1">
    <name type="scientific">Serratia symbiotica SCt-VLC</name>
    <dbReference type="NCBI Taxonomy" id="1347341"/>
    <lineage>
        <taxon>Bacteria</taxon>
        <taxon>Pseudomonadati</taxon>
        <taxon>Pseudomonadota</taxon>
        <taxon>Gammaproteobacteria</taxon>
        <taxon>Enterobacterales</taxon>
        <taxon>Yersiniaceae</taxon>
        <taxon>Serratia</taxon>
        <taxon>Serratia symbiotica</taxon>
    </lineage>
</organism>
<protein>
    <submittedName>
        <fullName evidence="1">Uncharacterized protein</fullName>
    </submittedName>
</protein>